<dbReference type="PANTHER" id="PTHR47197">
    <property type="entry name" value="PROTEIN NIRF"/>
    <property type="match status" value="1"/>
</dbReference>
<dbReference type="Proteomes" id="UP000282551">
    <property type="component" value="Chromosome"/>
</dbReference>
<name>A0A3S4VFA7_MYCCI</name>
<dbReference type="EMBL" id="LR134355">
    <property type="protein sequence ID" value="VEG46221.1"/>
    <property type="molecule type" value="Genomic_DNA"/>
</dbReference>
<proteinExistence type="predicted"/>
<evidence type="ECO:0000313" key="1">
    <source>
        <dbReference type="EMBL" id="VEG46221.1"/>
    </source>
</evidence>
<sequence length="367" mass="37538">MANNRVANVEQVTSAVGGVALANRAPANVAPVALTAALVQDAPSFAPARAATVTVGPITALAELDGCLLTADYAADTVSVRAAHTLGHVTSVGDIYEPSAIAIAGRRAYVASVEPAYDTVTVLERAAVIARIPVHGNIRGIAAGRDGRRVYALQSSETAMSLGVIDTDTHDVSTVELVAGPHTVPTAVAVSPTSDVVYVAAVDDSSGVVLAVQGGRVLRVEPIPSMVRDIAVSRDGATLFAISDDDEFGGVIDLLDATTLQITGTIEIGAAVGQVSVSADGERVYVVSGSHITVLCTSTRRIVDRIVTGTDPVAAVESHDGSLLFVTDYDGRVASLAVTKAGKDALAEIFDADVIDVPMHELEAAAV</sequence>
<dbReference type="PANTHER" id="PTHR47197:SF3">
    <property type="entry name" value="DIHYDRO-HEME D1 DEHYDROGENASE"/>
    <property type="match status" value="1"/>
</dbReference>
<dbReference type="Gene3D" id="2.130.10.10">
    <property type="entry name" value="YVTN repeat-like/Quinoprotein amine dehydrogenase"/>
    <property type="match status" value="2"/>
</dbReference>
<dbReference type="InterPro" id="IPR010916">
    <property type="entry name" value="TonB_box_CS"/>
</dbReference>
<keyword evidence="2" id="KW-1185">Reference proteome</keyword>
<protein>
    <submittedName>
        <fullName evidence="1">YVTN family beta-propeller repeat protein</fullName>
    </submittedName>
</protein>
<reference evidence="1 2" key="1">
    <citation type="submission" date="2018-12" db="EMBL/GenBank/DDBJ databases">
        <authorList>
            <consortium name="Pathogen Informatics"/>
        </authorList>
    </citation>
    <scope>NUCLEOTIDE SEQUENCE [LARGE SCALE GENOMIC DNA]</scope>
    <source>
        <strain evidence="1 2">NCTC10485</strain>
    </source>
</reference>
<dbReference type="SUPFAM" id="SSF51004">
    <property type="entry name" value="C-terminal (heme d1) domain of cytochrome cd1-nitrite reductase"/>
    <property type="match status" value="1"/>
</dbReference>
<accession>A0A3S4VFA7</accession>
<gene>
    <name evidence="1" type="ORF">NCTC10485_00987</name>
</gene>
<dbReference type="PROSITE" id="PS00430">
    <property type="entry name" value="TONB_DEPENDENT_REC_1"/>
    <property type="match status" value="1"/>
</dbReference>
<organism evidence="1 2">
    <name type="scientific">Mycolicibacterium chitae</name>
    <name type="common">Mycobacterium chitae</name>
    <dbReference type="NCBI Taxonomy" id="1792"/>
    <lineage>
        <taxon>Bacteria</taxon>
        <taxon>Bacillati</taxon>
        <taxon>Actinomycetota</taxon>
        <taxon>Actinomycetes</taxon>
        <taxon>Mycobacteriales</taxon>
        <taxon>Mycobacteriaceae</taxon>
        <taxon>Mycolicibacterium</taxon>
    </lineage>
</organism>
<dbReference type="InterPro" id="IPR015943">
    <property type="entry name" value="WD40/YVTN_repeat-like_dom_sf"/>
</dbReference>
<dbReference type="InterPro" id="IPR011048">
    <property type="entry name" value="Haem_d1_sf"/>
</dbReference>
<dbReference type="AlphaFoldDB" id="A0A3S4VFA7"/>
<evidence type="ECO:0000313" key="2">
    <source>
        <dbReference type="Proteomes" id="UP000282551"/>
    </source>
</evidence>
<dbReference type="InterPro" id="IPR051200">
    <property type="entry name" value="Host-pathogen_enzymatic-act"/>
</dbReference>